<comment type="caution">
    <text evidence="2">The sequence shown here is derived from an EMBL/GenBank/DDBJ whole genome shotgun (WGS) entry which is preliminary data.</text>
</comment>
<dbReference type="Gene3D" id="3.10.180.10">
    <property type="entry name" value="2,3-Dihydroxybiphenyl 1,2-Dioxygenase, domain 1"/>
    <property type="match status" value="1"/>
</dbReference>
<organism evidence="2 3">
    <name type="scientific">Streptacidiphilus cavernicola</name>
    <dbReference type="NCBI Taxonomy" id="3342716"/>
    <lineage>
        <taxon>Bacteria</taxon>
        <taxon>Bacillati</taxon>
        <taxon>Actinomycetota</taxon>
        <taxon>Actinomycetes</taxon>
        <taxon>Kitasatosporales</taxon>
        <taxon>Streptomycetaceae</taxon>
        <taxon>Streptacidiphilus</taxon>
    </lineage>
</organism>
<dbReference type="PROSITE" id="PS51819">
    <property type="entry name" value="VOC"/>
    <property type="match status" value="1"/>
</dbReference>
<dbReference type="InterPro" id="IPR029068">
    <property type="entry name" value="Glyas_Bleomycin-R_OHBP_Dase"/>
</dbReference>
<feature type="domain" description="VOC" evidence="1">
    <location>
        <begin position="4"/>
        <end position="117"/>
    </location>
</feature>
<reference evidence="2 3" key="1">
    <citation type="submission" date="2024-09" db="EMBL/GenBank/DDBJ databases">
        <authorList>
            <person name="Lee S.D."/>
        </authorList>
    </citation>
    <scope>NUCLEOTIDE SEQUENCE [LARGE SCALE GENOMIC DNA]</scope>
    <source>
        <strain evidence="2 3">N1-5</strain>
    </source>
</reference>
<protein>
    <submittedName>
        <fullName evidence="2">VOC family protein</fullName>
    </submittedName>
</protein>
<dbReference type="PANTHER" id="PTHR35908">
    <property type="entry name" value="HYPOTHETICAL FUSION PROTEIN"/>
    <property type="match status" value="1"/>
</dbReference>
<dbReference type="CDD" id="cd06587">
    <property type="entry name" value="VOC"/>
    <property type="match status" value="1"/>
</dbReference>
<proteinExistence type="predicted"/>
<dbReference type="PANTHER" id="PTHR35908:SF1">
    <property type="entry name" value="CONSERVED PROTEIN"/>
    <property type="match status" value="1"/>
</dbReference>
<dbReference type="RefSeq" id="WP_030262750.1">
    <property type="nucleotide sequence ID" value="NZ_JBHEZZ010000005.1"/>
</dbReference>
<dbReference type="SUPFAM" id="SSF54593">
    <property type="entry name" value="Glyoxalase/Bleomycin resistance protein/Dihydroxybiphenyl dioxygenase"/>
    <property type="match status" value="1"/>
</dbReference>
<dbReference type="InterPro" id="IPR037523">
    <property type="entry name" value="VOC_core"/>
</dbReference>
<dbReference type="Proteomes" id="UP001592528">
    <property type="component" value="Unassembled WGS sequence"/>
</dbReference>
<sequence length="121" mass="12823">MTTSVIGLSIDAADAAALAAFWSKVLHRPVNPGATTESAAIDAADPAGGPKLAFWRVPEPKSAKNRLHLDLWTDDFEAESKRLTDLGATPVADAEKPAVRWTTFADPEGNEFDLVGPVPAE</sequence>
<accession>A0ABV6UKC4</accession>
<gene>
    <name evidence="2" type="ORF">ACEZDJ_11525</name>
</gene>
<dbReference type="Pfam" id="PF18029">
    <property type="entry name" value="Glyoxalase_6"/>
    <property type="match status" value="1"/>
</dbReference>
<keyword evidence="3" id="KW-1185">Reference proteome</keyword>
<evidence type="ECO:0000313" key="2">
    <source>
        <dbReference type="EMBL" id="MFC1401915.1"/>
    </source>
</evidence>
<evidence type="ECO:0000259" key="1">
    <source>
        <dbReference type="PROSITE" id="PS51819"/>
    </source>
</evidence>
<evidence type="ECO:0000313" key="3">
    <source>
        <dbReference type="Proteomes" id="UP001592528"/>
    </source>
</evidence>
<dbReference type="EMBL" id="JBHEZZ010000005">
    <property type="protein sequence ID" value="MFC1401915.1"/>
    <property type="molecule type" value="Genomic_DNA"/>
</dbReference>
<dbReference type="InterPro" id="IPR041581">
    <property type="entry name" value="Glyoxalase_6"/>
</dbReference>
<name>A0ABV6UKC4_9ACTN</name>